<gene>
    <name evidence="1" type="ORF">H8S11_09675</name>
</gene>
<protein>
    <submittedName>
        <fullName evidence="1">Uncharacterized protein</fullName>
    </submittedName>
</protein>
<dbReference type="Proteomes" id="UP000628736">
    <property type="component" value="Unassembled WGS sequence"/>
</dbReference>
<evidence type="ECO:0000313" key="2">
    <source>
        <dbReference type="Proteomes" id="UP000628736"/>
    </source>
</evidence>
<dbReference type="AlphaFoldDB" id="A0A8J6M8Q8"/>
<sequence>MRMMDIEHPDVAAIQRTGYPSWIECENKDTMAELKEYATEYALEIIKWLLDGYPGIIREFSEYATGYGATTYQDWLN</sequence>
<comment type="caution">
    <text evidence="1">The sequence shown here is derived from an EMBL/GenBank/DDBJ whole genome shotgun (WGS) entry which is preliminary data.</text>
</comment>
<name>A0A8J6M8Q8_9FIRM</name>
<organism evidence="1 2">
    <name type="scientific">Flintibacter hominis</name>
    <dbReference type="NCBI Taxonomy" id="2763048"/>
    <lineage>
        <taxon>Bacteria</taxon>
        <taxon>Bacillati</taxon>
        <taxon>Bacillota</taxon>
        <taxon>Clostridia</taxon>
        <taxon>Eubacteriales</taxon>
        <taxon>Flintibacter</taxon>
    </lineage>
</organism>
<keyword evidence="2" id="KW-1185">Reference proteome</keyword>
<reference evidence="1" key="1">
    <citation type="submission" date="2020-08" db="EMBL/GenBank/DDBJ databases">
        <title>Genome public.</title>
        <authorList>
            <person name="Liu C."/>
            <person name="Sun Q."/>
        </authorList>
    </citation>
    <scope>NUCLEOTIDE SEQUENCE</scope>
    <source>
        <strain evidence="1">NSJ-23</strain>
    </source>
</reference>
<evidence type="ECO:0000313" key="1">
    <source>
        <dbReference type="EMBL" id="MBC5723082.1"/>
    </source>
</evidence>
<dbReference type="RefSeq" id="WP_186852975.1">
    <property type="nucleotide sequence ID" value="NZ_JACOPO010000006.1"/>
</dbReference>
<accession>A0A8J6M8Q8</accession>
<dbReference type="EMBL" id="JACOPO010000006">
    <property type="protein sequence ID" value="MBC5723082.1"/>
    <property type="molecule type" value="Genomic_DNA"/>
</dbReference>
<proteinExistence type="predicted"/>